<comment type="caution">
    <text evidence="1">The sequence shown here is derived from an EMBL/GenBank/DDBJ whole genome shotgun (WGS) entry which is preliminary data.</text>
</comment>
<gene>
    <name evidence="1" type="ORF">CEXT_456141</name>
</gene>
<accession>A0AAV4RVM1</accession>
<evidence type="ECO:0000313" key="2">
    <source>
        <dbReference type="Proteomes" id="UP001054945"/>
    </source>
</evidence>
<dbReference type="Proteomes" id="UP001054945">
    <property type="component" value="Unassembled WGS sequence"/>
</dbReference>
<reference evidence="1 2" key="1">
    <citation type="submission" date="2021-06" db="EMBL/GenBank/DDBJ databases">
        <title>Caerostris extrusa draft genome.</title>
        <authorList>
            <person name="Kono N."/>
            <person name="Arakawa K."/>
        </authorList>
    </citation>
    <scope>NUCLEOTIDE SEQUENCE [LARGE SCALE GENOMIC DNA]</scope>
</reference>
<dbReference type="EMBL" id="BPLR01008409">
    <property type="protein sequence ID" value="GIY24431.1"/>
    <property type="molecule type" value="Genomic_DNA"/>
</dbReference>
<evidence type="ECO:0008006" key="3">
    <source>
        <dbReference type="Google" id="ProtNLM"/>
    </source>
</evidence>
<organism evidence="1 2">
    <name type="scientific">Caerostris extrusa</name>
    <name type="common">Bark spider</name>
    <name type="synonym">Caerostris bankana</name>
    <dbReference type="NCBI Taxonomy" id="172846"/>
    <lineage>
        <taxon>Eukaryota</taxon>
        <taxon>Metazoa</taxon>
        <taxon>Ecdysozoa</taxon>
        <taxon>Arthropoda</taxon>
        <taxon>Chelicerata</taxon>
        <taxon>Arachnida</taxon>
        <taxon>Araneae</taxon>
        <taxon>Araneomorphae</taxon>
        <taxon>Entelegynae</taxon>
        <taxon>Araneoidea</taxon>
        <taxon>Araneidae</taxon>
        <taxon>Caerostris</taxon>
    </lineage>
</organism>
<protein>
    <recommendedName>
        <fullName evidence="3">LAGLIDADG homing endonuclease</fullName>
    </recommendedName>
</protein>
<sequence>MGYGREFLLDDDDDEESLLRLIGWIDEIGRSAFAARGDASPNCRVSEIVLRFALERSESSNVNQSRCLDKILKRIDRRSVTFLYTKERGRQTRVIDELVKRDLTRLTRGHAKLIASFAQSPAEGRAL</sequence>
<keyword evidence="2" id="KW-1185">Reference proteome</keyword>
<dbReference type="AlphaFoldDB" id="A0AAV4RVM1"/>
<name>A0AAV4RVM1_CAEEX</name>
<evidence type="ECO:0000313" key="1">
    <source>
        <dbReference type="EMBL" id="GIY24431.1"/>
    </source>
</evidence>
<proteinExistence type="predicted"/>